<dbReference type="InterPro" id="IPR057027">
    <property type="entry name" value="TPR_mt"/>
</dbReference>
<dbReference type="PANTHER" id="PTHR47859">
    <property type="entry name" value="PENTATRICOPEPTIDE REPEAT-CONTAINING PROTEIN"/>
    <property type="match status" value="1"/>
</dbReference>
<feature type="domain" description="Pentatricopeptide repeat-containing protein-mitochondrial" evidence="3">
    <location>
        <begin position="345"/>
        <end position="464"/>
    </location>
</feature>
<protein>
    <recommendedName>
        <fullName evidence="3">Pentatricopeptide repeat-containing protein-mitochondrial domain-containing protein</fullName>
    </recommendedName>
</protein>
<dbReference type="NCBIfam" id="TIGR00756">
    <property type="entry name" value="PPR"/>
    <property type="match status" value="2"/>
</dbReference>
<evidence type="ECO:0000259" key="3">
    <source>
        <dbReference type="Pfam" id="PF23276"/>
    </source>
</evidence>
<dbReference type="Pfam" id="PF13041">
    <property type="entry name" value="PPR_2"/>
    <property type="match status" value="1"/>
</dbReference>
<dbReference type="InterPro" id="IPR011990">
    <property type="entry name" value="TPR-like_helical_dom_sf"/>
</dbReference>
<dbReference type="InterPro" id="IPR002885">
    <property type="entry name" value="PPR_rpt"/>
</dbReference>
<dbReference type="Gene3D" id="1.25.40.10">
    <property type="entry name" value="Tetratricopeptide repeat domain"/>
    <property type="match status" value="5"/>
</dbReference>
<dbReference type="Pfam" id="PF13812">
    <property type="entry name" value="PPR_3"/>
    <property type="match status" value="2"/>
</dbReference>
<evidence type="ECO:0000313" key="5">
    <source>
        <dbReference type="Proteomes" id="UP001632038"/>
    </source>
</evidence>
<feature type="repeat" description="PPR" evidence="2">
    <location>
        <begin position="563"/>
        <end position="597"/>
    </location>
</feature>
<evidence type="ECO:0000256" key="2">
    <source>
        <dbReference type="PROSITE-ProRule" id="PRU00708"/>
    </source>
</evidence>
<comment type="caution">
    <text evidence="4">The sequence shown here is derived from an EMBL/GenBank/DDBJ whole genome shotgun (WGS) entry which is preliminary data.</text>
</comment>
<reference evidence="5" key="1">
    <citation type="journal article" date="2024" name="IScience">
        <title>Strigolactones Initiate the Formation of Haustorium-like Structures in Castilleja.</title>
        <authorList>
            <person name="Buerger M."/>
            <person name="Peterson D."/>
            <person name="Chory J."/>
        </authorList>
    </citation>
    <scope>NUCLEOTIDE SEQUENCE [LARGE SCALE GENOMIC DNA]</scope>
</reference>
<evidence type="ECO:0000256" key="1">
    <source>
        <dbReference type="ARBA" id="ARBA00022737"/>
    </source>
</evidence>
<accession>A0ABD3BRH5</accession>
<feature type="repeat" description="PPR" evidence="2">
    <location>
        <begin position="633"/>
        <end position="667"/>
    </location>
</feature>
<dbReference type="PANTHER" id="PTHR47859:SF1">
    <property type="entry name" value="PENTATRICOPEPTIDE REPEAT-CONTAINING PROTEIN"/>
    <property type="match status" value="1"/>
</dbReference>
<feature type="repeat" description="PPR" evidence="2">
    <location>
        <begin position="374"/>
        <end position="408"/>
    </location>
</feature>
<dbReference type="PROSITE" id="PS51375">
    <property type="entry name" value="PPR"/>
    <property type="match status" value="5"/>
</dbReference>
<dbReference type="AlphaFoldDB" id="A0ABD3BRH5"/>
<proteinExistence type="predicted"/>
<dbReference type="Pfam" id="PF23276">
    <property type="entry name" value="TPR_24"/>
    <property type="match status" value="1"/>
</dbReference>
<feature type="repeat" description="PPR" evidence="2">
    <location>
        <begin position="668"/>
        <end position="702"/>
    </location>
</feature>
<feature type="repeat" description="PPR" evidence="2">
    <location>
        <begin position="598"/>
        <end position="632"/>
    </location>
</feature>
<keyword evidence="5" id="KW-1185">Reference proteome</keyword>
<gene>
    <name evidence="4" type="ORF">CASFOL_034779</name>
</gene>
<sequence length="815" mass="92783">MTNSFRDWKAPETGYMRKGRKNAAGFVEALRYFGTSNDYLARAPIARSMQDKIVNALHMGERSRASHMLSELGGGGQALQAVDFISILQYCARAPDPLFVMETWKLMEEKDIELSGNCYILTIQSLCRGGYLKEAFKILSIQRESSDTYPTLQVYNNLLEASIQMNSVNHASECMDMMEQQGVGKNAITYNLLLKLAVLQQDLSVVREIWKEYINCYSPSIMTFRKFIWSFTRLEDLQSAYVALQKMIVVALQQKDSSIIKTCEGRLFDSRVDIPIPFHDDLARSRYEENMFASISSSSEYFKERDSNKGLGFELVANKVNTGLSSSEQPFSGPVMKLLRWSVGDILHTCAKSKDFMLAEQLMLQMQNLGLEPSSCTYDGFVRALVARKGFHDAIEVLKVMQQKNMKPHDSTLAAVSVSCSKGLELDLAETFLAQISECNHTYPFNAFFQACDNLDRPERAVGMLAKMKYLNILPDVRTYELMFSLFGNVNAPYEDGNMLSQIECAKRINAIEMDMIRHGIQHSHTSMQNLLKALGMEGMIDDMIQYLSVAENQFMHRNSHLRIHTYNTVLHLLIDAKESNMAIEVFKRMLSCGLSPNAITYHVMIEGCTVIKCYRSACALISMMIRNGFYPHTVTYTSLIKILMSFEEFDETLKLLDQASSEGSQPDLVLYNTILQAAREKGRIDLIEMIVEQMHQENIQPDPTTCSNVFNAYVDNGFYSTAMEALQVLSMRMISKDDDVLEEENRLEYENLIFDEDSETESRIIEIFKDSAYTGVALLYLRWCATLDFPVSWSPNQSPWAKRLSRDYASRHHG</sequence>
<dbReference type="EMBL" id="JAVIJP010000066">
    <property type="protein sequence ID" value="KAL3619867.1"/>
    <property type="molecule type" value="Genomic_DNA"/>
</dbReference>
<name>A0ABD3BRH5_9LAMI</name>
<keyword evidence="1" id="KW-0677">Repeat</keyword>
<organism evidence="4 5">
    <name type="scientific">Castilleja foliolosa</name>
    <dbReference type="NCBI Taxonomy" id="1961234"/>
    <lineage>
        <taxon>Eukaryota</taxon>
        <taxon>Viridiplantae</taxon>
        <taxon>Streptophyta</taxon>
        <taxon>Embryophyta</taxon>
        <taxon>Tracheophyta</taxon>
        <taxon>Spermatophyta</taxon>
        <taxon>Magnoliopsida</taxon>
        <taxon>eudicotyledons</taxon>
        <taxon>Gunneridae</taxon>
        <taxon>Pentapetalae</taxon>
        <taxon>asterids</taxon>
        <taxon>lamiids</taxon>
        <taxon>Lamiales</taxon>
        <taxon>Orobanchaceae</taxon>
        <taxon>Pedicularideae</taxon>
        <taxon>Castillejinae</taxon>
        <taxon>Castilleja</taxon>
    </lineage>
</organism>
<evidence type="ECO:0000313" key="4">
    <source>
        <dbReference type="EMBL" id="KAL3619867.1"/>
    </source>
</evidence>
<dbReference type="Proteomes" id="UP001632038">
    <property type="component" value="Unassembled WGS sequence"/>
</dbReference>